<gene>
    <name evidence="1" type="ORF">UX57_C0018G0011</name>
</gene>
<name>A0A0G1Q6A6_9BACT</name>
<dbReference type="AlphaFoldDB" id="A0A0G1Q6A6"/>
<evidence type="ECO:0000313" key="2">
    <source>
        <dbReference type="Proteomes" id="UP000034795"/>
    </source>
</evidence>
<comment type="caution">
    <text evidence="1">The sequence shown here is derived from an EMBL/GenBank/DDBJ whole genome shotgun (WGS) entry which is preliminary data.</text>
</comment>
<proteinExistence type="predicted"/>
<dbReference type="STRING" id="1618994.UX57_C0018G0011"/>
<reference evidence="1 2" key="1">
    <citation type="journal article" date="2015" name="Nature">
        <title>rRNA introns, odd ribosomes, and small enigmatic genomes across a large radiation of phyla.</title>
        <authorList>
            <person name="Brown C.T."/>
            <person name="Hug L.A."/>
            <person name="Thomas B.C."/>
            <person name="Sharon I."/>
            <person name="Castelle C.J."/>
            <person name="Singh A."/>
            <person name="Wilkins M.J."/>
            <person name="Williams K.H."/>
            <person name="Banfield J.F."/>
        </authorList>
    </citation>
    <scope>NUCLEOTIDE SEQUENCE [LARGE SCALE GENOMIC DNA]</scope>
</reference>
<accession>A0A0G1Q6A6</accession>
<dbReference type="EMBL" id="LCMS01000018">
    <property type="protein sequence ID" value="KKU40372.1"/>
    <property type="molecule type" value="Genomic_DNA"/>
</dbReference>
<sequence>MPVREETSLLLGPSGAVDCRVDRVMINRETGNEERRLKVSRRQVGAEDVFSLVQEGNVLPSGCRFVIPKEGSTSHLVIEEPPQIRTIRWGYILGDAWDDLCSRGCVRKYGLTKKDRDCSMFSIAFPYVIFIVTLSGRGIGNVHGFYRTEPLRTLDDPLFTMGTTNYRATDGLVCMGDNAPRECRSWAQGVERVLAHFWQSRFNDHWPEEYNHYRKTIPEMRTIWDWEYWSRRNPLWPLSASWNFSGMSLQRFCSEQDRGTPTGYFRDSVAKARSAPEWRDGKPIVENQGYKPSASLSMVAGSFIVRQGDVLIAQRDSGLFCKGKFYRVAFFYERRNDHCYAKLDGIDAPVCLPCGFERGDFVLSDNGNDGQKDFFVTEGVPLVVGMKFSVTDEEETGLSKGRMYSVAEIQRDADGDISVKVEELNNWYYLTHSGGTLFRSVRFLIPRLEGNTFQHGDKELSVGQVIKISQSSHNALEKDTVARVASLRKEEASPARFLVTFDGIPGSFPLLNGGGNFTFKWETYICEITETKITLGRNTLDLTWGHHLLPLKRESGLTVGHLYQVLAIVPNDKPGHHPFDCDLIFKYGNAPVPLIWKSKWMLTNNTIQVATDTFTLGDTTLCRGQTLRYGGPDTEFLKTDTDLKVLGFVRSSYPDFMEVVFENGFSALLCEEIVGHYYQWFVQGSFRNILGLPSVQAILGSITDRTGGRFSQNDFVVLADADGLRDNKQFSGQVCVVKGVYEPWGREQELRVIFLSDPQQEIRSFRASRFKNLKMFAVQKRFSIPLRRSAGKNDLNHPDALAYYLAGPPKGKLEAGKDCNGHVICVGDIVKPVRRGSYNMSSPLDQDGIHKNFLVIGRGRLGGDGDFFLYLLAKEDLTPGVTTNVYGLDELPAIYKTTEMMRCIALHMSVDCEYVDWKSEPTTFLPGQHVRVKMEAVPHYGLGKVQMGEIGQVTACMEEDVQVCFKEESEWIGLAEELEFLPVLGDRVSLNTSTPRYLTGSVSLKAVGVIRKTVSEESDLFLVDFPDHEGFYAYLDELMTA</sequence>
<protein>
    <submittedName>
        <fullName evidence="1">Uncharacterized protein</fullName>
    </submittedName>
</protein>
<dbReference type="Proteomes" id="UP000034795">
    <property type="component" value="Unassembled WGS sequence"/>
</dbReference>
<evidence type="ECO:0000313" key="1">
    <source>
        <dbReference type="EMBL" id="KKU40372.1"/>
    </source>
</evidence>
<organism evidence="1 2">
    <name type="scientific">Candidatus Uhrbacteria bacterium GW2011_GWE2_46_68</name>
    <dbReference type="NCBI Taxonomy" id="1618994"/>
    <lineage>
        <taxon>Bacteria</taxon>
        <taxon>Candidatus Uhriibacteriota</taxon>
    </lineage>
</organism>